<comment type="caution">
    <text evidence="1">The sequence shown here is derived from an EMBL/GenBank/DDBJ whole genome shotgun (WGS) entry which is preliminary data.</text>
</comment>
<keyword evidence="2" id="KW-1185">Reference proteome</keyword>
<dbReference type="Proteomes" id="UP000646749">
    <property type="component" value="Unassembled WGS sequence"/>
</dbReference>
<reference evidence="1 2" key="1">
    <citation type="submission" date="2021-01" db="EMBL/GenBank/DDBJ databases">
        <title>Whole genome shotgun sequence of Plantactinospora endophytica NBRC 110450.</title>
        <authorList>
            <person name="Komaki H."/>
            <person name="Tamura T."/>
        </authorList>
    </citation>
    <scope>NUCLEOTIDE SEQUENCE [LARGE SCALE GENOMIC DNA]</scope>
    <source>
        <strain evidence="1 2">NBRC 110450</strain>
    </source>
</reference>
<sequence length="49" mass="4951">MRIRVGIIGIALAILGAVTPLLVNSAVNGPAAVTEQAGGVVHTDSLIWD</sequence>
<evidence type="ECO:0000313" key="2">
    <source>
        <dbReference type="Proteomes" id="UP000646749"/>
    </source>
</evidence>
<accession>A0ABQ4DZJ9</accession>
<proteinExistence type="predicted"/>
<organism evidence="1 2">
    <name type="scientific">Plantactinospora endophytica</name>
    <dbReference type="NCBI Taxonomy" id="673535"/>
    <lineage>
        <taxon>Bacteria</taxon>
        <taxon>Bacillati</taxon>
        <taxon>Actinomycetota</taxon>
        <taxon>Actinomycetes</taxon>
        <taxon>Micromonosporales</taxon>
        <taxon>Micromonosporaceae</taxon>
        <taxon>Plantactinospora</taxon>
    </lineage>
</organism>
<name>A0ABQ4DZJ9_9ACTN</name>
<evidence type="ECO:0000313" key="1">
    <source>
        <dbReference type="EMBL" id="GIG87904.1"/>
    </source>
</evidence>
<protein>
    <submittedName>
        <fullName evidence="1">Uncharacterized protein</fullName>
    </submittedName>
</protein>
<dbReference type="EMBL" id="BONW01000013">
    <property type="protein sequence ID" value="GIG87904.1"/>
    <property type="molecule type" value="Genomic_DNA"/>
</dbReference>
<gene>
    <name evidence="1" type="ORF">Pen02_28400</name>
</gene>
<dbReference type="RefSeq" id="WP_203866436.1">
    <property type="nucleotide sequence ID" value="NZ_BONW01000013.1"/>
</dbReference>